<dbReference type="InterPro" id="IPR025635">
    <property type="entry name" value="DUF4293"/>
</dbReference>
<protein>
    <submittedName>
        <fullName evidence="1">Uncharacterized protein</fullName>
    </submittedName>
</protein>
<dbReference type="AlphaFoldDB" id="A0A2S2DY44"/>
<dbReference type="Proteomes" id="UP000245468">
    <property type="component" value="Chromosome"/>
</dbReference>
<gene>
    <name evidence="1" type="ORF">HME7025_02381</name>
</gene>
<name>A0A2S2DY44_9BACT</name>
<dbReference type="KEGG" id="psez:HME7025_02381"/>
<keyword evidence="2" id="KW-1185">Reference proteome</keyword>
<dbReference type="Pfam" id="PF14126">
    <property type="entry name" value="DUF4293"/>
    <property type="match status" value="1"/>
</dbReference>
<dbReference type="RefSeq" id="WP_109324327.1">
    <property type="nucleotide sequence ID" value="NZ_CP029346.1"/>
</dbReference>
<evidence type="ECO:0000313" key="2">
    <source>
        <dbReference type="Proteomes" id="UP000245468"/>
    </source>
</evidence>
<proteinExistence type="predicted"/>
<organism evidence="1 2">
    <name type="scientific">Aquirufa nivalisilvae</name>
    <dbReference type="NCBI Taxonomy" id="2516557"/>
    <lineage>
        <taxon>Bacteria</taxon>
        <taxon>Pseudomonadati</taxon>
        <taxon>Bacteroidota</taxon>
        <taxon>Cytophagia</taxon>
        <taxon>Cytophagales</taxon>
        <taxon>Flectobacillaceae</taxon>
        <taxon>Aquirufa</taxon>
    </lineage>
</organism>
<accession>A0A2S2DY44</accession>
<evidence type="ECO:0000313" key="1">
    <source>
        <dbReference type="EMBL" id="AWL10222.1"/>
    </source>
</evidence>
<reference evidence="2" key="1">
    <citation type="submission" date="2018-05" db="EMBL/GenBank/DDBJ databases">
        <title>Pseudarcicella sp. HME7025 Genome sequencing and assembly.</title>
        <authorList>
            <person name="Kim H."/>
            <person name="Kang H."/>
            <person name="Joh K."/>
        </authorList>
    </citation>
    <scope>NUCLEOTIDE SEQUENCE [LARGE SCALE GENOMIC DNA]</scope>
    <source>
        <strain evidence="2">HME7025</strain>
    </source>
</reference>
<dbReference type="EMBL" id="CP029346">
    <property type="protein sequence ID" value="AWL10222.1"/>
    <property type="molecule type" value="Genomic_DNA"/>
</dbReference>
<dbReference type="OrthoDB" id="594989at2"/>
<sequence>MIQRPQSIFLLIVLIAEILVIAGWPLWTKTGMSGETAQVFISEWTSQIQGKAQVEANYIPLVLLLISVALTAYILFQFKNRMRQMALGLVNSMLIAATMGYSFYTIYKKTIPLFNPEMQGAYDLGFYALIVALLANMIANRLIRKDEMLVQSSNRMR</sequence>